<dbReference type="SUPFAM" id="SSF56104">
    <property type="entry name" value="SAICAR synthase-like"/>
    <property type="match status" value="1"/>
</dbReference>
<comment type="caution">
    <text evidence="7">The sequence shown here is derived from an EMBL/GenBank/DDBJ whole genome shotgun (WGS) entry which is preliminary data.</text>
</comment>
<dbReference type="GO" id="GO:0005737">
    <property type="term" value="C:cytoplasm"/>
    <property type="evidence" value="ECO:0007669"/>
    <property type="project" value="TreeGrafter"/>
</dbReference>
<evidence type="ECO:0000313" key="8">
    <source>
        <dbReference type="Proteomes" id="UP000727407"/>
    </source>
</evidence>
<dbReference type="PANTHER" id="PTHR12400:SF106">
    <property type="entry name" value="INOSITOL-TRISPHOSPHATE 3-KINASE C"/>
    <property type="match status" value="1"/>
</dbReference>
<feature type="region of interest" description="Disordered" evidence="5">
    <location>
        <begin position="758"/>
        <end position="792"/>
    </location>
</feature>
<keyword evidence="3 4" id="KW-0418">Kinase</keyword>
<feature type="compositionally biased region" description="Polar residues" evidence="5">
    <location>
        <begin position="674"/>
        <end position="709"/>
    </location>
</feature>
<evidence type="ECO:0000256" key="3">
    <source>
        <dbReference type="ARBA" id="ARBA00022777"/>
    </source>
</evidence>
<evidence type="ECO:0000256" key="2">
    <source>
        <dbReference type="ARBA" id="ARBA00022679"/>
    </source>
</evidence>
<feature type="compositionally biased region" description="Polar residues" evidence="5">
    <location>
        <begin position="857"/>
        <end position="866"/>
    </location>
</feature>
<feature type="non-terminal residue" evidence="7">
    <location>
        <position position="906"/>
    </location>
</feature>
<evidence type="ECO:0000256" key="4">
    <source>
        <dbReference type="RuleBase" id="RU363090"/>
    </source>
</evidence>
<feature type="domain" description="Signal-induced proliferation-associated 1-like protein C-terminal" evidence="6">
    <location>
        <begin position="829"/>
        <end position="897"/>
    </location>
</feature>
<gene>
    <name evidence="7" type="primary">Itpkc</name>
    <name evidence="7" type="ORF">DAT39_006554</name>
</gene>
<dbReference type="GO" id="GO:0005634">
    <property type="term" value="C:nucleus"/>
    <property type="evidence" value="ECO:0007669"/>
    <property type="project" value="TreeGrafter"/>
</dbReference>
<evidence type="ECO:0000256" key="1">
    <source>
        <dbReference type="ARBA" id="ARBA00007374"/>
    </source>
</evidence>
<dbReference type="InterPro" id="IPR005522">
    <property type="entry name" value="IPK"/>
</dbReference>
<feature type="domain" description="Signal-induced proliferation-associated 1-like protein C-terminal" evidence="6">
    <location>
        <begin position="717"/>
        <end position="774"/>
    </location>
</feature>
<organism evidence="7 8">
    <name type="scientific">Clarias magur</name>
    <name type="common">Asian catfish</name>
    <name type="synonym">Macropteronotus magur</name>
    <dbReference type="NCBI Taxonomy" id="1594786"/>
    <lineage>
        <taxon>Eukaryota</taxon>
        <taxon>Metazoa</taxon>
        <taxon>Chordata</taxon>
        <taxon>Craniata</taxon>
        <taxon>Vertebrata</taxon>
        <taxon>Euteleostomi</taxon>
        <taxon>Actinopterygii</taxon>
        <taxon>Neopterygii</taxon>
        <taxon>Teleostei</taxon>
        <taxon>Ostariophysi</taxon>
        <taxon>Siluriformes</taxon>
        <taxon>Clariidae</taxon>
        <taxon>Clarias</taxon>
    </lineage>
</organism>
<dbReference type="GO" id="GO:0000828">
    <property type="term" value="F:inositol hexakisphosphate kinase activity"/>
    <property type="evidence" value="ECO:0007669"/>
    <property type="project" value="TreeGrafter"/>
</dbReference>
<protein>
    <recommendedName>
        <fullName evidence="4">Kinase</fullName>
        <ecNumber evidence="4">2.7.-.-</ecNumber>
    </recommendedName>
</protein>
<dbReference type="EMBL" id="QNUK01000069">
    <property type="protein sequence ID" value="KAF5903747.1"/>
    <property type="molecule type" value="Genomic_DNA"/>
</dbReference>
<evidence type="ECO:0000259" key="6">
    <source>
        <dbReference type="Pfam" id="PF11881"/>
    </source>
</evidence>
<evidence type="ECO:0000256" key="5">
    <source>
        <dbReference type="SAM" id="MobiDB-lite"/>
    </source>
</evidence>
<dbReference type="Pfam" id="PF03770">
    <property type="entry name" value="IPK"/>
    <property type="match status" value="1"/>
</dbReference>
<dbReference type="Pfam" id="PF11881">
    <property type="entry name" value="SPAR_C"/>
    <property type="match status" value="2"/>
</dbReference>
<accession>A0A8J4UPU8</accession>
<comment type="similarity">
    <text evidence="1 4">Belongs to the inositol phosphokinase (IPK) family.</text>
</comment>
<dbReference type="InterPro" id="IPR021818">
    <property type="entry name" value="SIPA1L_C"/>
</dbReference>
<sequence>MTKTPGSVAPCVGDMSHSLHWPTQAAQHTEQQSRVVDLCVAPRELPVTGRTRVAQTEQKLKHVSTRGLSCGSQADEESLCSDSGCGGSVASSPGQRKLSDCSSLGLSPTSVSDAYDCFSGSNEAEDTATRSDTEESKNVVPLKSKWVQVVGHEGNFQTGSDGKLLKKYCEQEQECLKQLMGDVLRPFVPEYYGVIQQDEQDYNKMENLLSSFDSPCIMDCKMGQRTYLEKDLEKEKTPQPRNDLYEKMIAVDPEAPTAEEKAQKAVIKTRYMQWRETLSSTATLGFRIDGIKKSGGTCNTNFKTTKYKKDVMEALDDFVDRDVLLLRSYQQRLKELRLSLEKSHFFRKHESITVSLFSAQCAYMLKLCLHRKMEFTSLNTSTKSDSADGGWHMVIAPRSAEKRSDQQDQLDGESCRSLPRAHFLRPSCFRAAAERGAFSPENYDLCFKGEWQQDQCSWDRKGSASVVHSCSSNPLAQPGFYSPKIPRSRHCEPSTVFSGTKNTQEHYAHTLPLPHTKLAVLNQSELSCRPQGIKTSVVEKPRLMRAAITPINPIQQQTYDQEFQQVKDEEIQTQCFSSMHECSLNLTRKEISKKQECLWNHCDRAQSTKKQSFLSVKKWAQDPHVFNNSFTLSQTPTSPDHQNLQRDSKLAGYCKLSVYKGTCYSSHTLQDGSNCASSSQSHARDIQSNTKQKNSQDPSEDVNYSISNSNKRRGETKSKNVFGQPRVIAILRSSCTQQPVNKTTVVEDLKKLLLMDEVTDSPNRTNRSATGSSSAKPIMFSSPVLSRHPVPRPNHLSLQSDPTVCPPPCKLSDTPVWDRDDQEPKNQANTACKFDWNSLLNAASAYETQEMANLTSCESQNMQSGRSPEALNPQLPDALNKPPDDFHNQLSHLEAMLMRLSTDLLK</sequence>
<reference evidence="7" key="1">
    <citation type="submission" date="2020-07" db="EMBL/GenBank/DDBJ databases">
        <title>Clarias magur genome sequencing, assembly and annotation.</title>
        <authorList>
            <person name="Kushwaha B."/>
            <person name="Kumar R."/>
            <person name="Das P."/>
            <person name="Joshi C.G."/>
            <person name="Kumar D."/>
            <person name="Nagpure N.S."/>
            <person name="Pandey M."/>
            <person name="Agarwal S."/>
            <person name="Srivastava S."/>
            <person name="Singh M."/>
            <person name="Sahoo L."/>
            <person name="Jayasankar P."/>
            <person name="Meher P.K."/>
            <person name="Koringa P.G."/>
            <person name="Iquebal M.A."/>
            <person name="Das S.P."/>
            <person name="Bit A."/>
            <person name="Patnaik S."/>
            <person name="Patel N."/>
            <person name="Shah T.M."/>
            <person name="Hinsu A."/>
            <person name="Jena J.K."/>
        </authorList>
    </citation>
    <scope>NUCLEOTIDE SEQUENCE</scope>
    <source>
        <strain evidence="7">CIFAMagur01</strain>
        <tissue evidence="7">Testis</tissue>
    </source>
</reference>
<proteinExistence type="inferred from homology"/>
<dbReference type="OrthoDB" id="2499658at2759"/>
<evidence type="ECO:0000313" key="7">
    <source>
        <dbReference type="EMBL" id="KAF5903747.1"/>
    </source>
</evidence>
<dbReference type="Gene3D" id="3.30.470.160">
    <property type="entry name" value="Inositol polyphosphate kinase"/>
    <property type="match status" value="1"/>
</dbReference>
<feature type="region of interest" description="Disordered" evidence="5">
    <location>
        <begin position="857"/>
        <end position="887"/>
    </location>
</feature>
<name>A0A8J4UPU8_CLAMG</name>
<dbReference type="PANTHER" id="PTHR12400">
    <property type="entry name" value="INOSITOL POLYPHOSPHATE KINASE"/>
    <property type="match status" value="1"/>
</dbReference>
<feature type="region of interest" description="Disordered" evidence="5">
    <location>
        <begin position="674"/>
        <end position="720"/>
    </location>
</feature>
<dbReference type="Proteomes" id="UP000727407">
    <property type="component" value="Unassembled WGS sequence"/>
</dbReference>
<dbReference type="EC" id="2.7.-.-" evidence="4"/>
<dbReference type="GO" id="GO:0032958">
    <property type="term" value="P:inositol phosphate biosynthetic process"/>
    <property type="evidence" value="ECO:0007669"/>
    <property type="project" value="InterPro"/>
</dbReference>
<keyword evidence="8" id="KW-1185">Reference proteome</keyword>
<dbReference type="GO" id="GO:0046854">
    <property type="term" value="P:phosphatidylinositol phosphate biosynthetic process"/>
    <property type="evidence" value="ECO:0007669"/>
    <property type="project" value="TreeGrafter"/>
</dbReference>
<keyword evidence="2 4" id="KW-0808">Transferase</keyword>
<feature type="compositionally biased region" description="Polar residues" evidence="5">
    <location>
        <begin position="760"/>
        <end position="775"/>
    </location>
</feature>
<dbReference type="AlphaFoldDB" id="A0A8J4UPU8"/>
<dbReference type="InterPro" id="IPR038286">
    <property type="entry name" value="IPK_sf"/>
</dbReference>